<name>A0A6C0AC27_9ZZZZ</name>
<organism evidence="1">
    <name type="scientific">viral metagenome</name>
    <dbReference type="NCBI Taxonomy" id="1070528"/>
    <lineage>
        <taxon>unclassified sequences</taxon>
        <taxon>metagenomes</taxon>
        <taxon>organismal metagenomes</taxon>
    </lineage>
</organism>
<dbReference type="EMBL" id="MN740544">
    <property type="protein sequence ID" value="QHS77257.1"/>
    <property type="molecule type" value="Genomic_DNA"/>
</dbReference>
<dbReference type="AlphaFoldDB" id="A0A6C0AC27"/>
<proteinExistence type="predicted"/>
<accession>A0A6C0AC27</accession>
<protein>
    <submittedName>
        <fullName evidence="1">Uncharacterized protein</fullName>
    </submittedName>
</protein>
<evidence type="ECO:0000313" key="1">
    <source>
        <dbReference type="EMBL" id="QHS77257.1"/>
    </source>
</evidence>
<sequence>MDYQELANIQDKFIKSNKLLNYNFNIFKDIERNQEIVHNYQKLYNSGKQFSMFSMYSINIIKCKWYKLLDTLTINIPNIYDVINLDDTKLRIYLKDGNILTKKGYIEINNSKISTGYFSYCYLMCDSLYKIKLDGIEIEDIRDINLVTKLGFLTDNLRKKLKEISRNYEKNIQIKHNTSINCEIEEVN</sequence>
<reference evidence="1" key="1">
    <citation type="journal article" date="2020" name="Nature">
        <title>Giant virus diversity and host interactions through global metagenomics.</title>
        <authorList>
            <person name="Schulz F."/>
            <person name="Roux S."/>
            <person name="Paez-Espino D."/>
            <person name="Jungbluth S."/>
            <person name="Walsh D.A."/>
            <person name="Denef V.J."/>
            <person name="McMahon K.D."/>
            <person name="Konstantinidis K.T."/>
            <person name="Eloe-Fadrosh E.A."/>
            <person name="Kyrpides N.C."/>
            <person name="Woyke T."/>
        </authorList>
    </citation>
    <scope>NUCLEOTIDE SEQUENCE</scope>
    <source>
        <strain evidence="1">GVMAG-S-1004661-13</strain>
    </source>
</reference>